<dbReference type="EMBL" id="DVMH01000026">
    <property type="protein sequence ID" value="HIU10596.1"/>
    <property type="molecule type" value="Genomic_DNA"/>
</dbReference>
<dbReference type="PROSITE" id="PS51257">
    <property type="entry name" value="PROKAR_LIPOPROTEIN"/>
    <property type="match status" value="1"/>
</dbReference>
<sequence>MKLKKLLALGIAIIMLAALTACGGDDQNDELTPYQFVEQASEKLESADGTAYNMNMDVSVTIPDLPEDQGTMTMKMTGDAKQEKVGENNYKLAYNMSTDMSAMGAGTVDMEMYYADGYMYYNIPAAEAKYKIAMDMQEALEEANSSALDGIEEEMVKESSMADEGDGKVVTMTLDGTKMTDMVTNMTGNLTASLGEGGEISIGDIPYTVHIDADGNITSIEMDMTFDMTIQGSAMNMSMNLVMDVTSIGGVTVELPADLADYPELTEDQLQ</sequence>
<evidence type="ECO:0000256" key="1">
    <source>
        <dbReference type="SAM" id="SignalP"/>
    </source>
</evidence>
<dbReference type="Proteomes" id="UP000824124">
    <property type="component" value="Unassembled WGS sequence"/>
</dbReference>
<accession>A0A9D1HJV9</accession>
<feature type="signal peptide" evidence="1">
    <location>
        <begin position="1"/>
        <end position="23"/>
    </location>
</feature>
<comment type="caution">
    <text evidence="2">The sequence shown here is derived from an EMBL/GenBank/DDBJ whole genome shotgun (WGS) entry which is preliminary data.</text>
</comment>
<evidence type="ECO:0000313" key="3">
    <source>
        <dbReference type="Proteomes" id="UP000824124"/>
    </source>
</evidence>
<protein>
    <recommendedName>
        <fullName evidence="4">Lipoprotein</fullName>
    </recommendedName>
</protein>
<dbReference type="InterPro" id="IPR046720">
    <property type="entry name" value="DUF6612"/>
</dbReference>
<feature type="chain" id="PRO_5038451867" description="Lipoprotein" evidence="1">
    <location>
        <begin position="24"/>
        <end position="271"/>
    </location>
</feature>
<organism evidence="2 3">
    <name type="scientific">Candidatus Avidehalobacter gallistercoris</name>
    <dbReference type="NCBI Taxonomy" id="2840694"/>
    <lineage>
        <taxon>Bacteria</taxon>
        <taxon>Bacillati</taxon>
        <taxon>Bacillota</taxon>
        <taxon>Clostridia</taxon>
        <taxon>Eubacteriales</taxon>
        <taxon>Peptococcaceae</taxon>
        <taxon>Peptococcaceae incertae sedis</taxon>
        <taxon>Candidatus Avidehalobacter</taxon>
    </lineage>
</organism>
<name>A0A9D1HJV9_9FIRM</name>
<evidence type="ECO:0000313" key="2">
    <source>
        <dbReference type="EMBL" id="HIU10596.1"/>
    </source>
</evidence>
<keyword evidence="1" id="KW-0732">Signal</keyword>
<reference evidence="2" key="2">
    <citation type="journal article" date="2021" name="PeerJ">
        <title>Extensive microbial diversity within the chicken gut microbiome revealed by metagenomics and culture.</title>
        <authorList>
            <person name="Gilroy R."/>
            <person name="Ravi A."/>
            <person name="Getino M."/>
            <person name="Pursley I."/>
            <person name="Horton D.L."/>
            <person name="Alikhan N.F."/>
            <person name="Baker D."/>
            <person name="Gharbi K."/>
            <person name="Hall N."/>
            <person name="Watson M."/>
            <person name="Adriaenssens E.M."/>
            <person name="Foster-Nyarko E."/>
            <person name="Jarju S."/>
            <person name="Secka A."/>
            <person name="Antonio M."/>
            <person name="Oren A."/>
            <person name="Chaudhuri R.R."/>
            <person name="La Ragione R."/>
            <person name="Hildebrand F."/>
            <person name="Pallen M.J."/>
        </authorList>
    </citation>
    <scope>NUCLEOTIDE SEQUENCE</scope>
    <source>
        <strain evidence="2">2830</strain>
    </source>
</reference>
<proteinExistence type="predicted"/>
<dbReference type="Gene3D" id="2.50.20.20">
    <property type="match status" value="1"/>
</dbReference>
<dbReference type="AlphaFoldDB" id="A0A9D1HJV9"/>
<evidence type="ECO:0008006" key="4">
    <source>
        <dbReference type="Google" id="ProtNLM"/>
    </source>
</evidence>
<gene>
    <name evidence="2" type="ORF">IAB00_05070</name>
</gene>
<reference evidence="2" key="1">
    <citation type="submission" date="2020-10" db="EMBL/GenBank/DDBJ databases">
        <authorList>
            <person name="Gilroy R."/>
        </authorList>
    </citation>
    <scope>NUCLEOTIDE SEQUENCE</scope>
    <source>
        <strain evidence="2">2830</strain>
    </source>
</reference>
<dbReference type="Pfam" id="PF20316">
    <property type="entry name" value="DUF6612"/>
    <property type="match status" value="1"/>
</dbReference>